<comment type="caution">
    <text evidence="1">The sequence shown here is derived from an EMBL/GenBank/DDBJ whole genome shotgun (WGS) entry which is preliminary data.</text>
</comment>
<evidence type="ECO:0000313" key="1">
    <source>
        <dbReference type="EMBL" id="RMU78437.1"/>
    </source>
</evidence>
<reference evidence="1 2" key="1">
    <citation type="submission" date="2018-08" db="EMBL/GenBank/DDBJ databases">
        <title>Recombination of ecologically and evolutionarily significant loci maintains genetic cohesion in the Pseudomonas syringae species complex.</title>
        <authorList>
            <person name="Dillon M."/>
            <person name="Thakur S."/>
            <person name="Almeida R.N.D."/>
            <person name="Weir B.S."/>
            <person name="Guttman D.S."/>
        </authorList>
    </citation>
    <scope>NUCLEOTIDE SEQUENCE [LARGE SCALE GENOMIC DNA]</scope>
    <source>
        <strain evidence="1 2">ICMP 11935</strain>
    </source>
</reference>
<accession>A0A3M5X8Z0</accession>
<protein>
    <submittedName>
        <fullName evidence="1">Uncharacterized protein</fullName>
    </submittedName>
</protein>
<organism evidence="1 2">
    <name type="scientific">Pseudomonas syringae pv. aptata</name>
    <dbReference type="NCBI Taxonomy" id="83167"/>
    <lineage>
        <taxon>Bacteria</taxon>
        <taxon>Pseudomonadati</taxon>
        <taxon>Pseudomonadota</taxon>
        <taxon>Gammaproteobacteria</taxon>
        <taxon>Pseudomonadales</taxon>
        <taxon>Pseudomonadaceae</taxon>
        <taxon>Pseudomonas</taxon>
        <taxon>Pseudomonas syringae</taxon>
    </lineage>
</organism>
<gene>
    <name evidence="1" type="ORF">ALP24_00502</name>
</gene>
<dbReference type="EMBL" id="RBUF01000076">
    <property type="protein sequence ID" value="RMU78437.1"/>
    <property type="molecule type" value="Genomic_DNA"/>
</dbReference>
<sequence>MAMIVNLDEHIDLGLRREPWNSGASNVVYGNQFIAKSRSD</sequence>
<dbReference type="AlphaFoldDB" id="A0A3M5X8Z0"/>
<proteinExistence type="predicted"/>
<name>A0A3M5X8Z0_PSEAP</name>
<evidence type="ECO:0000313" key="2">
    <source>
        <dbReference type="Proteomes" id="UP000274315"/>
    </source>
</evidence>
<dbReference type="Proteomes" id="UP000274315">
    <property type="component" value="Unassembled WGS sequence"/>
</dbReference>